<dbReference type="InterPro" id="IPR023210">
    <property type="entry name" value="NADP_OxRdtase_dom"/>
</dbReference>
<keyword evidence="1" id="KW-0560">Oxidoreductase</keyword>
<evidence type="ECO:0000256" key="1">
    <source>
        <dbReference type="ARBA" id="ARBA00023002"/>
    </source>
</evidence>
<dbReference type="AlphaFoldDB" id="A0AAN6DRD2"/>
<protein>
    <submittedName>
        <fullName evidence="3">NADP-dependent oxidoreductase domain-containing protein</fullName>
    </submittedName>
</protein>
<evidence type="ECO:0000313" key="4">
    <source>
        <dbReference type="Proteomes" id="UP001203852"/>
    </source>
</evidence>
<dbReference type="GO" id="GO:0005737">
    <property type="term" value="C:cytoplasm"/>
    <property type="evidence" value="ECO:0007669"/>
    <property type="project" value="TreeGrafter"/>
</dbReference>
<dbReference type="SUPFAM" id="SSF51430">
    <property type="entry name" value="NAD(P)-linked oxidoreductase"/>
    <property type="match status" value="1"/>
</dbReference>
<dbReference type="InterPro" id="IPR050791">
    <property type="entry name" value="Aldo-Keto_reductase"/>
</dbReference>
<reference evidence="3" key="1">
    <citation type="journal article" date="2022" name="bioRxiv">
        <title>Deciphering the potential niche of two novel black yeast fungi from a biological soil crust based on their genomes, phenotypes, and melanin regulation.</title>
        <authorList>
            <consortium name="DOE Joint Genome Institute"/>
            <person name="Carr E.C."/>
            <person name="Barton Q."/>
            <person name="Grambo S."/>
            <person name="Sullivan M."/>
            <person name="Renfro C.M."/>
            <person name="Kuo A."/>
            <person name="Pangilinan J."/>
            <person name="Lipzen A."/>
            <person name="Keymanesh K."/>
            <person name="Savage E."/>
            <person name="Barry K."/>
            <person name="Grigoriev I.V."/>
            <person name="Riekhof W.R."/>
            <person name="Harris S.S."/>
        </authorList>
    </citation>
    <scope>NUCLEOTIDE SEQUENCE</scope>
    <source>
        <strain evidence="3">JF 03-4F</strain>
    </source>
</reference>
<dbReference type="Gene3D" id="3.20.20.100">
    <property type="entry name" value="NADP-dependent oxidoreductase domain"/>
    <property type="match status" value="1"/>
</dbReference>
<proteinExistence type="predicted"/>
<evidence type="ECO:0000259" key="2">
    <source>
        <dbReference type="Pfam" id="PF00248"/>
    </source>
</evidence>
<organism evidence="3 4">
    <name type="scientific">Exophiala viscosa</name>
    <dbReference type="NCBI Taxonomy" id="2486360"/>
    <lineage>
        <taxon>Eukaryota</taxon>
        <taxon>Fungi</taxon>
        <taxon>Dikarya</taxon>
        <taxon>Ascomycota</taxon>
        <taxon>Pezizomycotina</taxon>
        <taxon>Eurotiomycetes</taxon>
        <taxon>Chaetothyriomycetidae</taxon>
        <taxon>Chaetothyriales</taxon>
        <taxon>Herpotrichiellaceae</taxon>
        <taxon>Exophiala</taxon>
    </lineage>
</organism>
<name>A0AAN6DRD2_9EURO</name>
<dbReference type="Pfam" id="PF00248">
    <property type="entry name" value="Aldo_ket_red"/>
    <property type="match status" value="1"/>
</dbReference>
<dbReference type="PANTHER" id="PTHR43625:SF40">
    <property type="entry name" value="ALDO-KETO REDUCTASE YAKC [NADP(+)]"/>
    <property type="match status" value="1"/>
</dbReference>
<dbReference type="GO" id="GO:0016491">
    <property type="term" value="F:oxidoreductase activity"/>
    <property type="evidence" value="ECO:0007669"/>
    <property type="project" value="UniProtKB-KW"/>
</dbReference>
<comment type="caution">
    <text evidence="3">The sequence shown here is derived from an EMBL/GenBank/DDBJ whole genome shotgun (WGS) entry which is preliminary data.</text>
</comment>
<evidence type="ECO:0000313" key="3">
    <source>
        <dbReference type="EMBL" id="KAI1611279.1"/>
    </source>
</evidence>
<dbReference type="InterPro" id="IPR036812">
    <property type="entry name" value="NAD(P)_OxRdtase_dom_sf"/>
</dbReference>
<dbReference type="EMBL" id="MU404356">
    <property type="protein sequence ID" value="KAI1611279.1"/>
    <property type="molecule type" value="Genomic_DNA"/>
</dbReference>
<keyword evidence="4" id="KW-1185">Reference proteome</keyword>
<accession>A0AAN6DRD2</accession>
<gene>
    <name evidence="3" type="ORF">EDD36DRAFT_284720</name>
</gene>
<sequence length="347" mass="38473">MTSHHIPLRQLGKDGPTVPAMGFGLAGMSFGYGMPPSDEERFRLLDRALEMGNTFWDTADIYGDNEVFLAKWFQRTGKRDQIFLASKFGIVMGATGPKGAGIDSSGEYCKQQCEASLTKLNTDHIDLYYVHRVNHETPIEETMRALAELQAEGKIKHIGLCEVSSTTLRRACKIAHVAAVQVQYSAFTREIENESGTHLLRTCRELGVAVVCFSPLGRGLLTGTFSTKESVSGPGDLRSSYIPWWSEENVEANAKYANQFKVFADKKGCTASQLALAWLLKQGDDIIPIPGTKKVKYLEQNWASLNVELTDEEEAEIRKFLESVQLQGHRGAPQAKATEFVDTKEEA</sequence>
<dbReference type="PANTHER" id="PTHR43625">
    <property type="entry name" value="AFLATOXIN B1 ALDEHYDE REDUCTASE"/>
    <property type="match status" value="1"/>
</dbReference>
<dbReference type="Proteomes" id="UP001203852">
    <property type="component" value="Unassembled WGS sequence"/>
</dbReference>
<feature type="domain" description="NADP-dependent oxidoreductase" evidence="2">
    <location>
        <begin position="21"/>
        <end position="321"/>
    </location>
</feature>